<protein>
    <recommendedName>
        <fullName evidence="2">WLM domain-containing protein</fullName>
    </recommendedName>
</protein>
<evidence type="ECO:0000259" key="2">
    <source>
        <dbReference type="Pfam" id="PF08325"/>
    </source>
</evidence>
<reference evidence="3" key="1">
    <citation type="journal article" date="2020" name="Nature">
        <title>Giant virus diversity and host interactions through global metagenomics.</title>
        <authorList>
            <person name="Schulz F."/>
            <person name="Roux S."/>
            <person name="Paez-Espino D."/>
            <person name="Jungbluth S."/>
            <person name="Walsh D.A."/>
            <person name="Denef V.J."/>
            <person name="McMahon K.D."/>
            <person name="Konstantinidis K.T."/>
            <person name="Eloe-Fadrosh E.A."/>
            <person name="Kyrpides N.C."/>
            <person name="Woyke T."/>
        </authorList>
    </citation>
    <scope>NUCLEOTIDE SEQUENCE</scope>
    <source>
        <strain evidence="3">GVMAG-S-1016704-142</strain>
    </source>
</reference>
<evidence type="ECO:0000256" key="1">
    <source>
        <dbReference type="SAM" id="Phobius"/>
    </source>
</evidence>
<organism evidence="3">
    <name type="scientific">viral metagenome</name>
    <dbReference type="NCBI Taxonomy" id="1070528"/>
    <lineage>
        <taxon>unclassified sequences</taxon>
        <taxon>metagenomes</taxon>
        <taxon>organismal metagenomes</taxon>
    </lineage>
</organism>
<dbReference type="AlphaFoldDB" id="A0A6C0LU95"/>
<feature type="domain" description="WLM" evidence="2">
    <location>
        <begin position="97"/>
        <end position="163"/>
    </location>
</feature>
<dbReference type="Pfam" id="PF08325">
    <property type="entry name" value="WLM"/>
    <property type="match status" value="1"/>
</dbReference>
<name>A0A6C0LU95_9ZZZZ</name>
<sequence>MTGNHILQIILNLMVVVILFVILYIFVDITLEKYEEMQDEPCLYDPKVQELKQIVEKWMESRLIPWTGHLECLNHKKKETIKHLRMCKGSSSYTIDKEQVYLCVKDDNDEYYDYDMLMHVLLHELAHAICDEIGHTKKFDDIFTDLMDEAHNPSCTGQKPIYDKKAPLDKNYCGTNASDSYSA</sequence>
<keyword evidence="1" id="KW-1133">Transmembrane helix</keyword>
<feature type="transmembrane region" description="Helical" evidence="1">
    <location>
        <begin position="6"/>
        <end position="27"/>
    </location>
</feature>
<evidence type="ECO:0000313" key="3">
    <source>
        <dbReference type="EMBL" id="QHU33960.1"/>
    </source>
</evidence>
<keyword evidence="1" id="KW-0812">Transmembrane</keyword>
<keyword evidence="1" id="KW-0472">Membrane</keyword>
<dbReference type="EMBL" id="MN740565">
    <property type="protein sequence ID" value="QHU33960.1"/>
    <property type="molecule type" value="Genomic_DNA"/>
</dbReference>
<accession>A0A6C0LU95</accession>
<dbReference type="InterPro" id="IPR013536">
    <property type="entry name" value="WLM_dom"/>
</dbReference>
<proteinExistence type="predicted"/>